<sequence>MNRPLHMTPAEATARPVGSLSLPRAAREVPSVSSDALLRGARELVIRHQGGEYHLRLTRNDKLILTK</sequence>
<organism evidence="1 2">
    <name type="scientific">Dyella thiooxydans</name>
    <dbReference type="NCBI Taxonomy" id="445710"/>
    <lineage>
        <taxon>Bacteria</taxon>
        <taxon>Pseudomonadati</taxon>
        <taxon>Pseudomonadota</taxon>
        <taxon>Gammaproteobacteria</taxon>
        <taxon>Lysobacterales</taxon>
        <taxon>Rhodanobacteraceae</taxon>
        <taxon>Dyella</taxon>
    </lineage>
</organism>
<dbReference type="InterPro" id="IPR019600">
    <property type="entry name" value="Hemin_uptake_protein_HemP"/>
</dbReference>
<name>A0A160N628_9GAMM</name>
<proteinExistence type="predicted"/>
<dbReference type="KEGG" id="dtx:ATSB10_37240"/>
<dbReference type="PATRIC" id="fig|445710.3.peg.3721"/>
<dbReference type="Proteomes" id="UP000077255">
    <property type="component" value="Chromosome"/>
</dbReference>
<gene>
    <name evidence="1" type="ORF">ATSB10_37240</name>
</gene>
<dbReference type="EMBL" id="CP014841">
    <property type="protein sequence ID" value="AND71178.1"/>
    <property type="molecule type" value="Genomic_DNA"/>
</dbReference>
<dbReference type="STRING" id="445710.ATSB10_37240"/>
<accession>A0A160N628</accession>
<keyword evidence="2" id="KW-1185">Reference proteome</keyword>
<evidence type="ECO:0000313" key="1">
    <source>
        <dbReference type="EMBL" id="AND71178.1"/>
    </source>
</evidence>
<reference evidence="1 2" key="1">
    <citation type="submission" date="2016-02" db="EMBL/GenBank/DDBJ databases">
        <title>Complete genome sequencing and analysis of ATSB10, Dyella thiooxydans isolated from rhizosphere soil of sunflower (Helianthus annuus L.).</title>
        <authorList>
            <person name="Lee Y."/>
            <person name="Hwangbo K."/>
            <person name="Chung H."/>
            <person name="Yoo J."/>
            <person name="Kim K.Y."/>
            <person name="Sa T.M."/>
            <person name="Um Y."/>
            <person name="Madhaiyan M."/>
        </authorList>
    </citation>
    <scope>NUCLEOTIDE SEQUENCE [LARGE SCALE GENOMIC DNA]</scope>
    <source>
        <strain evidence="1 2">ATSB10</strain>
    </source>
</reference>
<dbReference type="Gene3D" id="2.10.70.10">
    <property type="entry name" value="Complement Module, domain 1"/>
    <property type="match status" value="1"/>
</dbReference>
<protein>
    <recommendedName>
        <fullName evidence="3">Hemin uptake protein HemP</fullName>
    </recommendedName>
</protein>
<dbReference type="Pfam" id="PF10636">
    <property type="entry name" value="hemP"/>
    <property type="match status" value="1"/>
</dbReference>
<evidence type="ECO:0000313" key="2">
    <source>
        <dbReference type="Proteomes" id="UP000077255"/>
    </source>
</evidence>
<dbReference type="RefSeq" id="WP_083966290.1">
    <property type="nucleotide sequence ID" value="NZ_CP014841.1"/>
</dbReference>
<dbReference type="AlphaFoldDB" id="A0A160N628"/>
<evidence type="ECO:0008006" key="3">
    <source>
        <dbReference type="Google" id="ProtNLM"/>
    </source>
</evidence>
<dbReference type="OrthoDB" id="7870498at2"/>